<sequence length="407" mass="44018">MGINEIGASDPLAGLDAIDWAELTHAYGSAEDVPGQLRALRSPDEEARRTAFGKLYGNIFHQGSRYEATSYAVPFLVGMAVAPDTPDRDLLLWLLGAIAIGHDESWLPQAVDIVRWRTHVAETKATSPEEAQRKMDAWVEEAPDENERRSREFWRTWHSFEYELRQAVSELAAYDAVRAAVPALCGLLEDSDPGVRAGAAYVLGWFPEEAGTSLPALLRAAAAEPNAVIAVGLVGDASHVAPLRPFLRGQDPALRCAAALALARLGVTEAEVIGELAVAAANPPDDHWLVFFEGDLRGYASATLAGLDGQVGAEAVDAVLDGLAQTSETGSFAPTAAALRLVFGERAPQPLPPFGKLDEPQRRAVRVLAELDPQTWQWINFMEILGRWGLPAVHEELRTYAELPAAH</sequence>
<reference evidence="2" key="1">
    <citation type="submission" date="2016-10" db="EMBL/GenBank/DDBJ databases">
        <authorList>
            <person name="Varghese N."/>
            <person name="Submissions S."/>
        </authorList>
    </citation>
    <scope>NUCLEOTIDE SEQUENCE [LARGE SCALE GENOMIC DNA]</scope>
    <source>
        <strain evidence="2">DSM 43163</strain>
    </source>
</reference>
<proteinExistence type="predicted"/>
<dbReference type="AlphaFoldDB" id="A0A1H5VWE4"/>
<dbReference type="Gene3D" id="1.25.10.10">
    <property type="entry name" value="Leucine-rich Repeat Variant"/>
    <property type="match status" value="2"/>
</dbReference>
<organism evidence="1 2">
    <name type="scientific">Thermomonospora echinospora</name>
    <dbReference type="NCBI Taxonomy" id="1992"/>
    <lineage>
        <taxon>Bacteria</taxon>
        <taxon>Bacillati</taxon>
        <taxon>Actinomycetota</taxon>
        <taxon>Actinomycetes</taxon>
        <taxon>Streptosporangiales</taxon>
        <taxon>Thermomonosporaceae</taxon>
        <taxon>Thermomonospora</taxon>
    </lineage>
</organism>
<gene>
    <name evidence="1" type="ORF">SAMN04489712_102476</name>
</gene>
<dbReference type="Pfam" id="PF13646">
    <property type="entry name" value="HEAT_2"/>
    <property type="match status" value="1"/>
</dbReference>
<dbReference type="RefSeq" id="WP_103936724.1">
    <property type="nucleotide sequence ID" value="NZ_FNVO01000002.1"/>
</dbReference>
<name>A0A1H5VWE4_9ACTN</name>
<dbReference type="InterPro" id="IPR011989">
    <property type="entry name" value="ARM-like"/>
</dbReference>
<dbReference type="EMBL" id="FNVO01000002">
    <property type="protein sequence ID" value="SEF91181.1"/>
    <property type="molecule type" value="Genomic_DNA"/>
</dbReference>
<evidence type="ECO:0000313" key="2">
    <source>
        <dbReference type="Proteomes" id="UP000236723"/>
    </source>
</evidence>
<dbReference type="SUPFAM" id="SSF48371">
    <property type="entry name" value="ARM repeat"/>
    <property type="match status" value="1"/>
</dbReference>
<dbReference type="OrthoDB" id="292843at2"/>
<accession>A0A1H5VWE4</accession>
<protein>
    <submittedName>
        <fullName evidence="1">HEAT repeat-containing protein</fullName>
    </submittedName>
</protein>
<dbReference type="InterPro" id="IPR016024">
    <property type="entry name" value="ARM-type_fold"/>
</dbReference>
<evidence type="ECO:0000313" key="1">
    <source>
        <dbReference type="EMBL" id="SEF91181.1"/>
    </source>
</evidence>
<dbReference type="Proteomes" id="UP000236723">
    <property type="component" value="Unassembled WGS sequence"/>
</dbReference>
<keyword evidence="2" id="KW-1185">Reference proteome</keyword>